<evidence type="ECO:0000256" key="8">
    <source>
        <dbReference type="ARBA" id="ARBA00022840"/>
    </source>
</evidence>
<keyword evidence="7 11" id="KW-0418">Kinase</keyword>
<comment type="catalytic activity">
    <reaction evidence="10 11">
        <text>UMP + ATP = UDP + ADP</text>
        <dbReference type="Rhea" id="RHEA:24400"/>
        <dbReference type="ChEBI" id="CHEBI:30616"/>
        <dbReference type="ChEBI" id="CHEBI:57865"/>
        <dbReference type="ChEBI" id="CHEBI:58223"/>
        <dbReference type="ChEBI" id="CHEBI:456216"/>
        <dbReference type="EC" id="2.7.4.22"/>
    </reaction>
</comment>
<dbReference type="GO" id="GO:0044210">
    <property type="term" value="P:'de novo' CTP biosynthetic process"/>
    <property type="evidence" value="ECO:0007669"/>
    <property type="project" value="UniProtKB-UniRule"/>
</dbReference>
<feature type="binding site" evidence="11">
    <location>
        <position position="49"/>
    </location>
    <ligand>
        <name>ATP</name>
        <dbReference type="ChEBI" id="CHEBI:30616"/>
    </ligand>
</feature>
<keyword evidence="6 11" id="KW-0547">Nucleotide-binding</keyword>
<feature type="binding site" evidence="11">
    <location>
        <position position="53"/>
    </location>
    <ligand>
        <name>ATP</name>
        <dbReference type="ChEBI" id="CHEBI:30616"/>
    </ligand>
</feature>
<dbReference type="GO" id="GO:0006225">
    <property type="term" value="P:UDP biosynthetic process"/>
    <property type="evidence" value="ECO:0007669"/>
    <property type="project" value="TreeGrafter"/>
</dbReference>
<feature type="binding site" evidence="11">
    <location>
        <position position="153"/>
    </location>
    <ligand>
        <name>ATP</name>
        <dbReference type="ChEBI" id="CHEBI:30616"/>
    </ligand>
</feature>
<keyword evidence="4 11" id="KW-0963">Cytoplasm</keyword>
<comment type="similarity">
    <text evidence="3 11">Belongs to the UMP kinase family.</text>
</comment>
<dbReference type="Pfam" id="PF00696">
    <property type="entry name" value="AA_kinase"/>
    <property type="match status" value="1"/>
</dbReference>
<dbReference type="GO" id="GO:0033862">
    <property type="term" value="F:UMP kinase activity"/>
    <property type="evidence" value="ECO:0007669"/>
    <property type="project" value="UniProtKB-EC"/>
</dbReference>
<dbReference type="EMBL" id="DSTX01000011">
    <property type="protein sequence ID" value="HFK20966.1"/>
    <property type="molecule type" value="Genomic_DNA"/>
</dbReference>
<name>A0A7C3F4Z3_9CREN</name>
<dbReference type="PANTHER" id="PTHR42833:SF4">
    <property type="entry name" value="URIDYLATE KINASE PUMPKIN, CHLOROPLASTIC"/>
    <property type="match status" value="1"/>
</dbReference>
<dbReference type="UniPathway" id="UPA00159">
    <property type="reaction ID" value="UER00275"/>
</dbReference>
<evidence type="ECO:0000256" key="6">
    <source>
        <dbReference type="ARBA" id="ARBA00022741"/>
    </source>
</evidence>
<feature type="binding site" evidence="11">
    <location>
        <position position="48"/>
    </location>
    <ligand>
        <name>UMP</name>
        <dbReference type="ChEBI" id="CHEBI:57865"/>
    </ligand>
</feature>
<evidence type="ECO:0000256" key="4">
    <source>
        <dbReference type="ARBA" id="ARBA00022490"/>
    </source>
</evidence>
<reference evidence="13" key="1">
    <citation type="journal article" date="2020" name="mSystems">
        <title>Genome- and Community-Level Interaction Insights into Carbon Utilization and Element Cycling Functions of Hydrothermarchaeota in Hydrothermal Sediment.</title>
        <authorList>
            <person name="Zhou Z."/>
            <person name="Liu Y."/>
            <person name="Xu W."/>
            <person name="Pan J."/>
            <person name="Luo Z.H."/>
            <person name="Li M."/>
        </authorList>
    </citation>
    <scope>NUCLEOTIDE SEQUENCE [LARGE SCALE GENOMIC DNA]</scope>
    <source>
        <strain evidence="13">SpSt-468</strain>
    </source>
</reference>
<dbReference type="AlphaFoldDB" id="A0A7C3F4Z3"/>
<evidence type="ECO:0000256" key="10">
    <source>
        <dbReference type="ARBA" id="ARBA00047767"/>
    </source>
</evidence>
<evidence type="ECO:0000256" key="3">
    <source>
        <dbReference type="ARBA" id="ARBA00007614"/>
    </source>
</evidence>
<feature type="binding site" evidence="11">
    <location>
        <begin position="118"/>
        <end position="124"/>
    </location>
    <ligand>
        <name>UMP</name>
        <dbReference type="ChEBI" id="CHEBI:57865"/>
    </ligand>
</feature>
<keyword evidence="5 11" id="KW-0808">Transferase</keyword>
<feature type="binding site" evidence="11">
    <location>
        <position position="70"/>
    </location>
    <ligand>
        <name>UMP</name>
        <dbReference type="ChEBI" id="CHEBI:57865"/>
    </ligand>
</feature>
<feature type="domain" description="Aspartate/glutamate/uridylate kinase" evidence="12">
    <location>
        <begin position="8"/>
        <end position="207"/>
    </location>
</feature>
<organism evidence="13">
    <name type="scientific">Candidatus Methanomethylicus mesodigestus</name>
    <dbReference type="NCBI Taxonomy" id="1867258"/>
    <lineage>
        <taxon>Archaea</taxon>
        <taxon>Thermoproteota</taxon>
        <taxon>Methanosuratincolia</taxon>
        <taxon>Candidatus Methanomethylicales</taxon>
        <taxon>Candidatus Methanomethylicaceae</taxon>
        <taxon>Candidatus Methanomethylicus</taxon>
    </lineage>
</organism>
<feature type="binding site" evidence="11">
    <location>
        <position position="150"/>
    </location>
    <ligand>
        <name>ATP</name>
        <dbReference type="ChEBI" id="CHEBI:30616"/>
    </ligand>
</feature>
<comment type="subunit">
    <text evidence="11">Homohexamer.</text>
</comment>
<proteinExistence type="inferred from homology"/>
<evidence type="ECO:0000259" key="12">
    <source>
        <dbReference type="Pfam" id="PF00696"/>
    </source>
</evidence>
<keyword evidence="8 11" id="KW-0067">ATP-binding</keyword>
<dbReference type="Gene3D" id="3.40.1160.10">
    <property type="entry name" value="Acetylglutamate kinase-like"/>
    <property type="match status" value="1"/>
</dbReference>
<comment type="caution">
    <text evidence="13">The sequence shown here is derived from an EMBL/GenBank/DDBJ whole genome shotgun (WGS) entry which is preliminary data.</text>
</comment>
<dbReference type="InterPro" id="IPR001048">
    <property type="entry name" value="Asp/Glu/Uridylate_kinase"/>
</dbReference>
<dbReference type="EC" id="2.7.4.22" evidence="11"/>
<dbReference type="InterPro" id="IPR036393">
    <property type="entry name" value="AceGlu_kinase-like_sf"/>
</dbReference>
<comment type="pathway">
    <text evidence="2 11">Pyrimidine metabolism; CTP biosynthesis via de novo pathway; UDP from UMP (UMPK route): step 1/1.</text>
</comment>
<dbReference type="CDD" id="cd04253">
    <property type="entry name" value="AAK_UMPK-PyrH-Pf"/>
    <property type="match status" value="1"/>
</dbReference>
<gene>
    <name evidence="11 13" type="primary">pyrH</name>
    <name evidence="13" type="ORF">ENS19_06790</name>
</gene>
<dbReference type="InterPro" id="IPR011818">
    <property type="entry name" value="Uridylate_kinase_arch/spir"/>
</dbReference>
<keyword evidence="9 11" id="KW-0665">Pyrimidine biosynthesis</keyword>
<protein>
    <recommendedName>
        <fullName evidence="11">Uridylate kinase</fullName>
        <shortName evidence="11">UK</shortName>
        <ecNumber evidence="11">2.7.4.22</ecNumber>
    </recommendedName>
    <alternativeName>
        <fullName evidence="11">Uridine monophosphate kinase</fullName>
        <shortName evidence="11">UMP kinase</shortName>
        <shortName evidence="11">UMPK</shortName>
    </alternativeName>
</protein>
<feature type="binding site" evidence="11">
    <location>
        <position position="144"/>
    </location>
    <ligand>
        <name>ATP</name>
        <dbReference type="ChEBI" id="CHEBI:30616"/>
    </ligand>
</feature>
<dbReference type="GO" id="GO:0005524">
    <property type="term" value="F:ATP binding"/>
    <property type="evidence" value="ECO:0007669"/>
    <property type="project" value="UniProtKB-KW"/>
</dbReference>
<evidence type="ECO:0000256" key="2">
    <source>
        <dbReference type="ARBA" id="ARBA00004791"/>
    </source>
</evidence>
<accession>A0A7C3F4Z3</accession>
<sequence>MGTLKVTIKLSGHILFPDLTSMPDLKPYVRAIEQLKGRGHCVFIVVGGGEPARHYIKMARENGADESTCDQIGISIANLNAKIFSKALGDLACPFIPKDFDELEKALATGKIVLMGGLQPGQSTNAVAAVLAERSGSELFVNTTTVDGVYSSDPRKNPDAKKYKKVTIAELERILDSSGVKAGEYDLIDSVALKIIRRSKITTKIIDGRDPMNVLKAVEGKEEGTIVIP</sequence>
<evidence type="ECO:0000256" key="9">
    <source>
        <dbReference type="ARBA" id="ARBA00022975"/>
    </source>
</evidence>
<dbReference type="SUPFAM" id="SSF53633">
    <property type="entry name" value="Carbamate kinase-like"/>
    <property type="match status" value="1"/>
</dbReference>
<dbReference type="PIRSF" id="PIRSF005650">
    <property type="entry name" value="Uridylate_kin"/>
    <property type="match status" value="1"/>
</dbReference>
<evidence type="ECO:0000313" key="13">
    <source>
        <dbReference type="EMBL" id="HFK20966.1"/>
    </source>
</evidence>
<dbReference type="HAMAP" id="MF_01220_A">
    <property type="entry name" value="PyrH_A"/>
    <property type="match status" value="1"/>
</dbReference>
<dbReference type="NCBIfam" id="TIGR02076">
    <property type="entry name" value="pyrH_arch"/>
    <property type="match status" value="1"/>
</dbReference>
<evidence type="ECO:0000256" key="11">
    <source>
        <dbReference type="HAMAP-Rule" id="MF_01220"/>
    </source>
</evidence>
<evidence type="ECO:0000256" key="1">
    <source>
        <dbReference type="ARBA" id="ARBA00004496"/>
    </source>
</evidence>
<dbReference type="InterPro" id="IPR011817">
    <property type="entry name" value="Uridylate_kinase"/>
</dbReference>
<dbReference type="PANTHER" id="PTHR42833">
    <property type="entry name" value="URIDYLATE KINASE"/>
    <property type="match status" value="1"/>
</dbReference>
<comment type="function">
    <text evidence="11">Catalyzes the reversible phosphorylation of UMP to UDP.</text>
</comment>
<evidence type="ECO:0000256" key="5">
    <source>
        <dbReference type="ARBA" id="ARBA00022679"/>
    </source>
</evidence>
<evidence type="ECO:0000256" key="7">
    <source>
        <dbReference type="ARBA" id="ARBA00022777"/>
    </source>
</evidence>
<comment type="activity regulation">
    <text evidence="11">Inhibited by UTP.</text>
</comment>
<comment type="subcellular location">
    <subcellularLocation>
        <location evidence="1 11">Cytoplasm</location>
    </subcellularLocation>
</comment>
<dbReference type="GO" id="GO:0005737">
    <property type="term" value="C:cytoplasm"/>
    <property type="evidence" value="ECO:0007669"/>
    <property type="project" value="UniProtKB-SubCell"/>
</dbReference>
<comment type="caution">
    <text evidence="11">Lacks conserved residue(s) required for the propagation of feature annotation.</text>
</comment>